<dbReference type="Proteomes" id="UP001189122">
    <property type="component" value="Unassembled WGS sequence"/>
</dbReference>
<organism evidence="2">
    <name type="scientific">Spirodela intermedia</name>
    <name type="common">Intermediate duckweed</name>
    <dbReference type="NCBI Taxonomy" id="51605"/>
    <lineage>
        <taxon>Eukaryota</taxon>
        <taxon>Viridiplantae</taxon>
        <taxon>Streptophyta</taxon>
        <taxon>Embryophyta</taxon>
        <taxon>Tracheophyta</taxon>
        <taxon>Spermatophyta</taxon>
        <taxon>Magnoliopsida</taxon>
        <taxon>Liliopsida</taxon>
        <taxon>Araceae</taxon>
        <taxon>Lemnoideae</taxon>
        <taxon>Spirodela</taxon>
    </lineage>
</organism>
<accession>A0A7I8JIP8</accession>
<sequence>MAAGKGKPVQWRSLIVVALVLLLHLRCVDSRLLSSPSSADYGGYDGGDEAAYVSTPQRSNPAAGNGRVRHASPALASLLQLSLPHLTYLGIKLFGKSF</sequence>
<evidence type="ECO:0000313" key="3">
    <source>
        <dbReference type="Proteomes" id="UP001189122"/>
    </source>
</evidence>
<proteinExistence type="predicted"/>
<dbReference type="EMBL" id="LR743600">
    <property type="protein sequence ID" value="CAA2630791.1"/>
    <property type="molecule type" value="Genomic_DNA"/>
</dbReference>
<dbReference type="AlphaFoldDB" id="A0A7I8JIP8"/>
<protein>
    <submittedName>
        <fullName evidence="2">Uncharacterized protein</fullName>
    </submittedName>
</protein>
<keyword evidence="3" id="KW-1185">Reference proteome</keyword>
<evidence type="ECO:0000256" key="1">
    <source>
        <dbReference type="SAM" id="SignalP"/>
    </source>
</evidence>
<name>A0A7I8JIP8_SPIIN</name>
<feature type="signal peptide" evidence="1">
    <location>
        <begin position="1"/>
        <end position="30"/>
    </location>
</feature>
<gene>
    <name evidence="2" type="ORF">SI7747_13016437</name>
</gene>
<dbReference type="EMBL" id="CACRZD030000013">
    <property type="protein sequence ID" value="CAA6670034.1"/>
    <property type="molecule type" value="Genomic_DNA"/>
</dbReference>
<keyword evidence="1" id="KW-0732">Signal</keyword>
<feature type="chain" id="PRO_5029607514" evidence="1">
    <location>
        <begin position="31"/>
        <end position="98"/>
    </location>
</feature>
<evidence type="ECO:0000313" key="2">
    <source>
        <dbReference type="EMBL" id="CAA2630791.1"/>
    </source>
</evidence>
<reference evidence="2 3" key="1">
    <citation type="submission" date="2019-12" db="EMBL/GenBank/DDBJ databases">
        <authorList>
            <person name="Scholz U."/>
            <person name="Mascher M."/>
            <person name="Fiebig A."/>
        </authorList>
    </citation>
    <scope>NUCLEOTIDE SEQUENCE</scope>
</reference>